<keyword evidence="2" id="KW-1185">Reference proteome</keyword>
<dbReference type="Proteomes" id="UP000814140">
    <property type="component" value="Unassembled WGS sequence"/>
</dbReference>
<dbReference type="EMBL" id="MU277210">
    <property type="protein sequence ID" value="KAI0061798.1"/>
    <property type="molecule type" value="Genomic_DNA"/>
</dbReference>
<evidence type="ECO:0000313" key="1">
    <source>
        <dbReference type="EMBL" id="KAI0061798.1"/>
    </source>
</evidence>
<protein>
    <submittedName>
        <fullName evidence="1">Uncharacterized protein</fullName>
    </submittedName>
</protein>
<evidence type="ECO:0000313" key="2">
    <source>
        <dbReference type="Proteomes" id="UP000814140"/>
    </source>
</evidence>
<sequence length="772" mass="86822">MRFFSDRPAPSTPENNAARRSSVPQHQPRRTTPPSPLTPHSPRAPSAQPRPRSILRHRNGDFPSTNHIPQERPRHSLPDIAPLQPRLPSAYVHGARSRFVSLPVTVPEVDTERDRLARACGQGPLHQYHRGPPSVPSSPRTPQSRKDSRGKDQIDSPVSPSARTIPPYAPRWPAKKLVNRIRLLLRLDGKNIKDYLDPQDVFALNKADLQFRERMESERARMMRMRLGLEPSPFKKESRTWLVFCSAGRHLTIAVDAFAVPLWKSTLYSSNTAVLGGARHDLPIVVFACIEELYRTGIYQSGLFRDLPNRRRHMELIELFNTAPTFGEGVSLRAESTQDICALLSTFLKNLAEPIIDPVLFEPFWQWCVKPSVQREESRLQREESEEEEARCVFYRTGRKPVRPTRRQVQARARAHAAEDESLEGTQIAIAQDLIRLLPTHNYSLLVYLCAFFTQVPLCPDNGITFEDIGRIFGYALLGGSRSASRHVMVWLLTRWHRISEGLLDEDDGSECITDFEVPEKDDGLRYPGDCTSKQPEAPLFDRGYAMVSPAVPFDAKRYDDSIAPTTPVCDKGPSPWSSESSQETLAPGSDEYDIAMPREKAKGWGESEEQPAAPRPREMEAIAPDTPISEDSFPILGRPGIARIDTDLLPPHVFGLNRLNTISSGSEYSDKSEFPLPPFPEMEPQRDSTPRVGATDTALEDAHKRIYELELALFAKHADADDAGHIQGDVPQHEHADEDLKRRLEVALREKDQAQKVVQELRNVLAGATSG</sequence>
<comment type="caution">
    <text evidence="1">The sequence shown here is derived from an EMBL/GenBank/DDBJ whole genome shotgun (WGS) entry which is preliminary data.</text>
</comment>
<gene>
    <name evidence="1" type="ORF">BV25DRAFT_705042</name>
</gene>
<reference evidence="1" key="1">
    <citation type="submission" date="2021-03" db="EMBL/GenBank/DDBJ databases">
        <authorList>
            <consortium name="DOE Joint Genome Institute"/>
            <person name="Ahrendt S."/>
            <person name="Looney B.P."/>
            <person name="Miyauchi S."/>
            <person name="Morin E."/>
            <person name="Drula E."/>
            <person name="Courty P.E."/>
            <person name="Chicoki N."/>
            <person name="Fauchery L."/>
            <person name="Kohler A."/>
            <person name="Kuo A."/>
            <person name="Labutti K."/>
            <person name="Pangilinan J."/>
            <person name="Lipzen A."/>
            <person name="Riley R."/>
            <person name="Andreopoulos W."/>
            <person name="He G."/>
            <person name="Johnson J."/>
            <person name="Barry K.W."/>
            <person name="Grigoriev I.V."/>
            <person name="Nagy L."/>
            <person name="Hibbett D."/>
            <person name="Henrissat B."/>
            <person name="Matheny P.B."/>
            <person name="Labbe J."/>
            <person name="Martin F."/>
        </authorList>
    </citation>
    <scope>NUCLEOTIDE SEQUENCE</scope>
    <source>
        <strain evidence="1">HHB10654</strain>
    </source>
</reference>
<name>A0ACB8SZ53_9AGAM</name>
<reference evidence="1" key="2">
    <citation type="journal article" date="2022" name="New Phytol.">
        <title>Evolutionary transition to the ectomycorrhizal habit in the genomes of a hyperdiverse lineage of mushroom-forming fungi.</title>
        <authorList>
            <person name="Looney B."/>
            <person name="Miyauchi S."/>
            <person name="Morin E."/>
            <person name="Drula E."/>
            <person name="Courty P.E."/>
            <person name="Kohler A."/>
            <person name="Kuo A."/>
            <person name="LaButti K."/>
            <person name="Pangilinan J."/>
            <person name="Lipzen A."/>
            <person name="Riley R."/>
            <person name="Andreopoulos W."/>
            <person name="He G."/>
            <person name="Johnson J."/>
            <person name="Nolan M."/>
            <person name="Tritt A."/>
            <person name="Barry K.W."/>
            <person name="Grigoriev I.V."/>
            <person name="Nagy L.G."/>
            <person name="Hibbett D."/>
            <person name="Henrissat B."/>
            <person name="Matheny P.B."/>
            <person name="Labbe J."/>
            <person name="Martin F.M."/>
        </authorList>
    </citation>
    <scope>NUCLEOTIDE SEQUENCE</scope>
    <source>
        <strain evidence="1">HHB10654</strain>
    </source>
</reference>
<accession>A0ACB8SZ53</accession>
<proteinExistence type="predicted"/>
<organism evidence="1 2">
    <name type="scientific">Artomyces pyxidatus</name>
    <dbReference type="NCBI Taxonomy" id="48021"/>
    <lineage>
        <taxon>Eukaryota</taxon>
        <taxon>Fungi</taxon>
        <taxon>Dikarya</taxon>
        <taxon>Basidiomycota</taxon>
        <taxon>Agaricomycotina</taxon>
        <taxon>Agaricomycetes</taxon>
        <taxon>Russulales</taxon>
        <taxon>Auriscalpiaceae</taxon>
        <taxon>Artomyces</taxon>
    </lineage>
</organism>